<dbReference type="AlphaFoldDB" id="A0A511YU33"/>
<evidence type="ECO:0000313" key="1">
    <source>
        <dbReference type="EMBL" id="GEN78699.1"/>
    </source>
</evidence>
<evidence type="ECO:0000313" key="2">
    <source>
        <dbReference type="Proteomes" id="UP000321484"/>
    </source>
</evidence>
<keyword evidence="2" id="KW-1185">Reference proteome</keyword>
<dbReference type="Proteomes" id="UP000321484">
    <property type="component" value="Unassembled WGS sequence"/>
</dbReference>
<comment type="caution">
    <text evidence="1">The sequence shown here is derived from an EMBL/GenBank/DDBJ whole genome shotgun (WGS) entry which is preliminary data.</text>
</comment>
<proteinExistence type="predicted"/>
<reference evidence="1 2" key="1">
    <citation type="submission" date="2019-07" db="EMBL/GenBank/DDBJ databases">
        <title>Whole genome shotgun sequence of Actinotalea fermentans NBRC 105374.</title>
        <authorList>
            <person name="Hosoyama A."/>
            <person name="Uohara A."/>
            <person name="Ohji S."/>
            <person name="Ichikawa N."/>
        </authorList>
    </citation>
    <scope>NUCLEOTIDE SEQUENCE [LARGE SCALE GENOMIC DNA]</scope>
    <source>
        <strain evidence="1 2">NBRC 105374</strain>
    </source>
</reference>
<accession>A0A511YU33</accession>
<dbReference type="OrthoDB" id="4954868at2"/>
<evidence type="ECO:0008006" key="3">
    <source>
        <dbReference type="Google" id="ProtNLM"/>
    </source>
</evidence>
<sequence>MRAMPTTIRTSDVREVLALVPFQLGFRPTESAVLISLRGARSRVGLVVRVDLADIAADADNGWTARTLVGHVVADGARRAVAVLYTAADLQSAVGGSLPQAARERTARVAARVLADAAADSLGELETWVVGPRGYYALGCTDPGCCPPGGRPLDELQGTRIGAQMVLDGQLVAPTREDLVRLPDTSAEARKAARRARARWAARGAAAGPGAQAHRWRRDGLALWRSTLADVLEASGGAGGSQRLPAVFGGSVPGVPAPTGTGRLLAALDDVLVRDAVLLTFVEGNERIADRLVAGETGPAIGQGIAAITDPVRGRHPDLRRVAGARAVLEHVAAHATRGRHAPALTLLAVLAWWEGDGARSGVLVDRALDADPEYRLAVLVDEALRTGMPPGWVRASRAG</sequence>
<organism evidence="1 2">
    <name type="scientific">Actinotalea fermentans</name>
    <dbReference type="NCBI Taxonomy" id="43671"/>
    <lineage>
        <taxon>Bacteria</taxon>
        <taxon>Bacillati</taxon>
        <taxon>Actinomycetota</taxon>
        <taxon>Actinomycetes</taxon>
        <taxon>Micrococcales</taxon>
        <taxon>Cellulomonadaceae</taxon>
        <taxon>Actinotalea</taxon>
    </lineage>
</organism>
<dbReference type="InterPro" id="IPR025447">
    <property type="entry name" value="DUF4192"/>
</dbReference>
<name>A0A511YU33_9CELL</name>
<protein>
    <recommendedName>
        <fullName evidence="3">DUF4192 domain-containing protein</fullName>
    </recommendedName>
</protein>
<dbReference type="Pfam" id="PF13830">
    <property type="entry name" value="DUF4192"/>
    <property type="match status" value="2"/>
</dbReference>
<dbReference type="EMBL" id="BJYK01000001">
    <property type="protein sequence ID" value="GEN78699.1"/>
    <property type="molecule type" value="Genomic_DNA"/>
</dbReference>
<gene>
    <name evidence="1" type="ORF">AFE02nite_04330</name>
</gene>